<dbReference type="InterPro" id="IPR050195">
    <property type="entry name" value="Primate_lentivir_Gag_pol-like"/>
</dbReference>
<feature type="region of interest" description="Disordered" evidence="5">
    <location>
        <begin position="529"/>
        <end position="596"/>
    </location>
</feature>
<keyword evidence="1" id="KW-0479">Metal-binding</keyword>
<dbReference type="InterPro" id="IPR010999">
    <property type="entry name" value="Retrovr_matrix"/>
</dbReference>
<evidence type="ECO:0000259" key="6">
    <source>
        <dbReference type="PROSITE" id="PS50158"/>
    </source>
</evidence>
<dbReference type="InterPro" id="IPR038124">
    <property type="entry name" value="B_retro_matrix_sf"/>
</dbReference>
<dbReference type="PANTHER" id="PTHR40389:SF3">
    <property type="entry name" value="IGE-BINDING PROTEIN"/>
    <property type="match status" value="1"/>
</dbReference>
<accession>A0A7T1TE35</accession>
<dbReference type="Gene3D" id="1.10.1200.30">
    <property type="match status" value="1"/>
</dbReference>
<gene>
    <name evidence="7" type="primary">gag</name>
</gene>
<dbReference type="EMBL" id="MN527960">
    <property type="protein sequence ID" value="QPP11370.1"/>
    <property type="molecule type" value="Genomic_DNA"/>
</dbReference>
<keyword evidence="2 4" id="KW-0863">Zinc-finger</keyword>
<dbReference type="SUPFAM" id="SSF47943">
    <property type="entry name" value="Retrovirus capsid protein, N-terminal core domain"/>
    <property type="match status" value="1"/>
</dbReference>
<sequence>MGSSQSHPIFLALQELLHSNNLRLTKATLQRFLSECDTIAPWFAASGNLTVDSWDKLGKDLDFAWEQGALKPSVRPVWRLVRSCLEDKGGNKKAIANGQAALEMLQEERSEQSESERTKEKQKRDKKRVYPSLGRLRKELKEPGEDSESEEDICEDEDIMEEEEEEIIELMEKHSLKVSEKQRPKMATVKQGHRPIAPPPYCSKEEVGGPGCSTFCPEVWRTVRTEFRVTRPLAYPVFTDGNQQRYHEPIDFKIVKALAESVRTYGVTAAFTIAQVEALGRYCMTPSDWTNLVRACLSPGQYLDWRAFQIEFANDQGAINRAAGDQYWDVDMLLGQGRFAQQQTGYPPQVYDQINQIAIRAWRSLPNKGEVSGNLTKILQGPMEPFSDFVARMVEAAGRVFGDPDAAMPLIKQLIYEQCTKECRAAITPYKGKGLEVWMKVCRELGGPLTNAGLAAAVLQLTKKGGGSGACFKCGKQGHLKKQCPEGGNTKVNNFAPRPKQPGLCPRCRKGNHWAKDCRSVKDISGQPLVQGYGGARSKNGRRGPRPQGPQIYGAMEDQNQEQSPETWPSLRHPRDRGEPLQAPRGWTYAPPPDSY</sequence>
<organism evidence="7">
    <name type="scientific">Cricetulus griseus</name>
    <name type="common">Chinese hamster</name>
    <name type="synonym">Cricetulus barabensis griseus</name>
    <dbReference type="NCBI Taxonomy" id="10029"/>
    <lineage>
        <taxon>Eukaryota</taxon>
        <taxon>Metazoa</taxon>
        <taxon>Chordata</taxon>
        <taxon>Craniata</taxon>
        <taxon>Vertebrata</taxon>
        <taxon>Euteleostomi</taxon>
        <taxon>Mammalia</taxon>
        <taxon>Eutheria</taxon>
        <taxon>Euarchontoglires</taxon>
        <taxon>Glires</taxon>
        <taxon>Rodentia</taxon>
        <taxon>Myomorpha</taxon>
        <taxon>Muroidea</taxon>
        <taxon>Cricetidae</taxon>
        <taxon>Cricetinae</taxon>
        <taxon>Cricetulus</taxon>
    </lineage>
</organism>
<dbReference type="InterPro" id="IPR008919">
    <property type="entry name" value="Retrov_capsid_N"/>
</dbReference>
<protein>
    <submittedName>
        <fullName evidence="7">Gag polyprotein</fullName>
    </submittedName>
</protein>
<dbReference type="Gene3D" id="4.10.60.10">
    <property type="entry name" value="Zinc finger, CCHC-type"/>
    <property type="match status" value="1"/>
</dbReference>
<evidence type="ECO:0000256" key="4">
    <source>
        <dbReference type="PROSITE-ProRule" id="PRU00047"/>
    </source>
</evidence>
<dbReference type="Gene3D" id="1.10.150.490">
    <property type="entry name" value="Retroviral GAG p10 protein"/>
    <property type="match status" value="1"/>
</dbReference>
<dbReference type="SUPFAM" id="SSF57756">
    <property type="entry name" value="Retrovirus zinc finger-like domains"/>
    <property type="match status" value="2"/>
</dbReference>
<evidence type="ECO:0000313" key="7">
    <source>
        <dbReference type="EMBL" id="QPP11370.1"/>
    </source>
</evidence>
<dbReference type="Pfam" id="PF19317">
    <property type="entry name" value="Gag_p24_C"/>
    <property type="match status" value="1"/>
</dbReference>
<proteinExistence type="predicted"/>
<dbReference type="InterPro" id="IPR003322">
    <property type="entry name" value="B_retro_matrix"/>
</dbReference>
<evidence type="ECO:0000256" key="5">
    <source>
        <dbReference type="SAM" id="MobiDB-lite"/>
    </source>
</evidence>
<dbReference type="AlphaFoldDB" id="A0A7T1TE35"/>
<name>A0A7T1TE35_CRIGR</name>
<evidence type="ECO:0000256" key="3">
    <source>
        <dbReference type="ARBA" id="ARBA00022833"/>
    </source>
</evidence>
<feature type="compositionally biased region" description="Acidic residues" evidence="5">
    <location>
        <begin position="145"/>
        <end position="156"/>
    </location>
</feature>
<dbReference type="PANTHER" id="PTHR40389">
    <property type="entry name" value="ENDOGENOUS RETROVIRUS GROUP K MEMBER 24 GAG POLYPROTEIN-RELATED"/>
    <property type="match status" value="1"/>
</dbReference>
<reference evidence="7" key="1">
    <citation type="submission" date="2019-09" db="EMBL/GenBank/DDBJ databases">
        <authorList>
            <person name="Yuan Y."/>
            <person name="Yusa K."/>
        </authorList>
    </citation>
    <scope>NUCLEOTIDE SEQUENCE</scope>
</reference>
<dbReference type="InterPro" id="IPR036875">
    <property type="entry name" value="Znf_CCHC_sf"/>
</dbReference>
<dbReference type="Gene3D" id="1.10.375.10">
    <property type="entry name" value="Human Immunodeficiency Virus Type 1 Capsid Protein"/>
    <property type="match status" value="1"/>
</dbReference>
<dbReference type="Pfam" id="PF02337">
    <property type="entry name" value="Gag_p10"/>
    <property type="match status" value="1"/>
</dbReference>
<evidence type="ECO:0000256" key="2">
    <source>
        <dbReference type="ARBA" id="ARBA00022771"/>
    </source>
</evidence>
<dbReference type="Pfam" id="PF14787">
    <property type="entry name" value="zf-CCHC_5"/>
    <property type="match status" value="1"/>
</dbReference>
<feature type="domain" description="CCHC-type" evidence="6">
    <location>
        <begin position="471"/>
        <end position="486"/>
    </location>
</feature>
<dbReference type="SMART" id="SM00343">
    <property type="entry name" value="ZnF_C2HC"/>
    <property type="match status" value="2"/>
</dbReference>
<dbReference type="SUPFAM" id="SSF47353">
    <property type="entry name" value="Retrovirus capsid dimerization domain-like"/>
    <property type="match status" value="1"/>
</dbReference>
<dbReference type="GO" id="GO:0008270">
    <property type="term" value="F:zinc ion binding"/>
    <property type="evidence" value="ECO:0007669"/>
    <property type="project" value="UniProtKB-KW"/>
</dbReference>
<keyword evidence="3" id="KW-0862">Zinc</keyword>
<dbReference type="PROSITE" id="PS50158">
    <property type="entry name" value="ZF_CCHC"/>
    <property type="match status" value="1"/>
</dbReference>
<dbReference type="InterPro" id="IPR001878">
    <property type="entry name" value="Znf_CCHC"/>
</dbReference>
<feature type="region of interest" description="Disordered" evidence="5">
    <location>
        <begin position="104"/>
        <end position="156"/>
    </location>
</feature>
<dbReference type="Pfam" id="PF00098">
    <property type="entry name" value="zf-CCHC"/>
    <property type="match status" value="1"/>
</dbReference>
<dbReference type="GO" id="GO:0016032">
    <property type="term" value="P:viral process"/>
    <property type="evidence" value="ECO:0007669"/>
    <property type="project" value="InterPro"/>
</dbReference>
<dbReference type="GO" id="GO:0003676">
    <property type="term" value="F:nucleic acid binding"/>
    <property type="evidence" value="ECO:0007669"/>
    <property type="project" value="InterPro"/>
</dbReference>
<feature type="compositionally biased region" description="Basic and acidic residues" evidence="5">
    <location>
        <begin position="106"/>
        <end position="123"/>
    </location>
</feature>
<dbReference type="Pfam" id="PF00607">
    <property type="entry name" value="Gag_p24"/>
    <property type="match status" value="1"/>
</dbReference>
<evidence type="ECO:0000256" key="1">
    <source>
        <dbReference type="ARBA" id="ARBA00022723"/>
    </source>
</evidence>
<dbReference type="InterPro" id="IPR008916">
    <property type="entry name" value="Retrov_capsid_C"/>
</dbReference>
<dbReference type="SUPFAM" id="SSF47836">
    <property type="entry name" value="Retroviral matrix proteins"/>
    <property type="match status" value="1"/>
</dbReference>
<dbReference type="GO" id="GO:0005198">
    <property type="term" value="F:structural molecule activity"/>
    <property type="evidence" value="ECO:0007669"/>
    <property type="project" value="InterPro"/>
</dbReference>
<dbReference type="InterPro" id="IPR045345">
    <property type="entry name" value="Gag_p24_C"/>
</dbReference>